<proteinExistence type="predicted"/>
<reference evidence="3" key="1">
    <citation type="journal article" date="2019" name="Beilstein J. Org. Chem.">
        <title>Nanangenines: drimane sesquiterpenoids as the dominant metabolite cohort of a novel Australian fungus, Aspergillus nanangensis.</title>
        <authorList>
            <person name="Lacey H.J."/>
            <person name="Gilchrist C.L.M."/>
            <person name="Crombie A."/>
            <person name="Kalaitzis J.A."/>
            <person name="Vuong D."/>
            <person name="Rutledge P.J."/>
            <person name="Turner P."/>
            <person name="Pitt J.I."/>
            <person name="Lacey E."/>
            <person name="Chooi Y.H."/>
            <person name="Piggott A.M."/>
        </authorList>
    </citation>
    <scope>NUCLEOTIDE SEQUENCE</scope>
    <source>
        <strain evidence="3">MST-FP2251</strain>
    </source>
</reference>
<keyword evidence="1" id="KW-0812">Transmembrane</keyword>
<name>A0AAD4CDF6_ASPNN</name>
<protein>
    <recommendedName>
        <fullName evidence="2">DUF7703 domain-containing protein</fullName>
    </recommendedName>
</protein>
<feature type="domain" description="DUF7703" evidence="2">
    <location>
        <begin position="23"/>
        <end position="258"/>
    </location>
</feature>
<dbReference type="PANTHER" id="PTHR37013">
    <property type="entry name" value="INTEGRAL MEMBRANE PROTEIN (AFU_ORTHOLOGUE AFUA_1G05950)-RELATED"/>
    <property type="match status" value="1"/>
</dbReference>
<feature type="transmembrane region" description="Helical" evidence="1">
    <location>
        <begin position="204"/>
        <end position="224"/>
    </location>
</feature>
<evidence type="ECO:0000256" key="1">
    <source>
        <dbReference type="SAM" id="Phobius"/>
    </source>
</evidence>
<organism evidence="3 4">
    <name type="scientific">Aspergillus nanangensis</name>
    <dbReference type="NCBI Taxonomy" id="2582783"/>
    <lineage>
        <taxon>Eukaryota</taxon>
        <taxon>Fungi</taxon>
        <taxon>Dikarya</taxon>
        <taxon>Ascomycota</taxon>
        <taxon>Pezizomycotina</taxon>
        <taxon>Eurotiomycetes</taxon>
        <taxon>Eurotiomycetidae</taxon>
        <taxon>Eurotiales</taxon>
        <taxon>Aspergillaceae</taxon>
        <taxon>Aspergillus</taxon>
        <taxon>Aspergillus subgen. Circumdati</taxon>
    </lineage>
</organism>
<keyword evidence="4" id="KW-1185">Reference proteome</keyword>
<feature type="transmembrane region" description="Helical" evidence="1">
    <location>
        <begin position="24"/>
        <end position="48"/>
    </location>
</feature>
<gene>
    <name evidence="3" type="ORF">FE257_001975</name>
</gene>
<dbReference type="Pfam" id="PF24802">
    <property type="entry name" value="DUF7703"/>
    <property type="match status" value="1"/>
</dbReference>
<feature type="transmembrane region" description="Helical" evidence="1">
    <location>
        <begin position="165"/>
        <end position="183"/>
    </location>
</feature>
<evidence type="ECO:0000313" key="3">
    <source>
        <dbReference type="EMBL" id="KAF9884243.1"/>
    </source>
</evidence>
<dbReference type="EMBL" id="VCAU01000129">
    <property type="protein sequence ID" value="KAF9884243.1"/>
    <property type="molecule type" value="Genomic_DNA"/>
</dbReference>
<accession>A0AAD4CDF6</accession>
<sequence>MPHFVVDPAAGLERQIISPNVEQYLYTVFIALAWCNAIELVVLCFNTFKKYEGSYFWSLLIASLSIIPFGLGYILKMFDITFTNSFLELAILDLGWVGMVTGQSLVLWSRLHLVLCNRKFLRGLLCLIIVDAVLLHTSSTALEFAQNARPNNEAISLGFSIIERIQLPWFCAQELLLSSVYIWQTTKLLRMDQGQISRTVLLQLIGVNIIISVLDVSVVVIQYLGFFTFQVTFKALAYSVKLKLEYVILGRLVDVAHIRTQGEAPRFRI</sequence>
<keyword evidence="1" id="KW-1133">Transmembrane helix</keyword>
<dbReference type="Proteomes" id="UP001194746">
    <property type="component" value="Unassembled WGS sequence"/>
</dbReference>
<feature type="transmembrane region" description="Helical" evidence="1">
    <location>
        <begin position="86"/>
        <end position="108"/>
    </location>
</feature>
<dbReference type="PANTHER" id="PTHR37013:SF7">
    <property type="entry name" value="INTEGRAL MEMBRANE PROTEIN"/>
    <property type="match status" value="1"/>
</dbReference>
<dbReference type="AlphaFoldDB" id="A0AAD4CDF6"/>
<comment type="caution">
    <text evidence="3">The sequence shown here is derived from an EMBL/GenBank/DDBJ whole genome shotgun (WGS) entry which is preliminary data.</text>
</comment>
<dbReference type="InterPro" id="IPR056120">
    <property type="entry name" value="DUF7703"/>
</dbReference>
<reference evidence="3" key="2">
    <citation type="submission" date="2020-02" db="EMBL/GenBank/DDBJ databases">
        <authorList>
            <person name="Gilchrist C.L.M."/>
            <person name="Chooi Y.-H."/>
        </authorList>
    </citation>
    <scope>NUCLEOTIDE SEQUENCE</scope>
    <source>
        <strain evidence="3">MST-FP2251</strain>
    </source>
</reference>
<evidence type="ECO:0000259" key="2">
    <source>
        <dbReference type="Pfam" id="PF24802"/>
    </source>
</evidence>
<keyword evidence="1" id="KW-0472">Membrane</keyword>
<feature type="transmembrane region" description="Helical" evidence="1">
    <location>
        <begin position="55"/>
        <end position="74"/>
    </location>
</feature>
<evidence type="ECO:0000313" key="4">
    <source>
        <dbReference type="Proteomes" id="UP001194746"/>
    </source>
</evidence>
<feature type="transmembrane region" description="Helical" evidence="1">
    <location>
        <begin position="120"/>
        <end position="145"/>
    </location>
</feature>